<organism evidence="2 3">
    <name type="scientific">Clostridium thailandense</name>
    <dbReference type="NCBI Taxonomy" id="2794346"/>
    <lineage>
        <taxon>Bacteria</taxon>
        <taxon>Bacillati</taxon>
        <taxon>Bacillota</taxon>
        <taxon>Clostridia</taxon>
        <taxon>Eubacteriales</taxon>
        <taxon>Clostridiaceae</taxon>
        <taxon>Clostridium</taxon>
    </lineage>
</organism>
<keyword evidence="1" id="KW-0732">Signal</keyword>
<keyword evidence="3" id="KW-1185">Reference proteome</keyword>
<dbReference type="AlphaFoldDB" id="A0A949WWF2"/>
<accession>A0A949WWF2</accession>
<protein>
    <submittedName>
        <fullName evidence="2">Cell surface protein</fullName>
    </submittedName>
</protein>
<dbReference type="RefSeq" id="WP_218321806.1">
    <property type="nucleotide sequence ID" value="NZ_JAEEGC010000097.1"/>
</dbReference>
<proteinExistence type="predicted"/>
<evidence type="ECO:0000313" key="2">
    <source>
        <dbReference type="EMBL" id="MBV7274747.1"/>
    </source>
</evidence>
<evidence type="ECO:0000313" key="3">
    <source>
        <dbReference type="Proteomes" id="UP000694308"/>
    </source>
</evidence>
<feature type="chain" id="PRO_5038876536" evidence="1">
    <location>
        <begin position="23"/>
        <end position="723"/>
    </location>
</feature>
<reference evidence="2" key="1">
    <citation type="submission" date="2020-12" db="EMBL/GenBank/DDBJ databases">
        <title>Clostridium thailandense sp. nov., a novel acetogenic bacterium isolated from peat land soil in Thailand.</title>
        <authorList>
            <person name="Chaikitkaew S."/>
            <person name="Birkeland N.K."/>
        </authorList>
    </citation>
    <scope>NUCLEOTIDE SEQUENCE</scope>
    <source>
        <strain evidence="2">PL3</strain>
    </source>
</reference>
<evidence type="ECO:0000256" key="1">
    <source>
        <dbReference type="SAM" id="SignalP"/>
    </source>
</evidence>
<comment type="caution">
    <text evidence="2">The sequence shown here is derived from an EMBL/GenBank/DDBJ whole genome shotgun (WGS) entry which is preliminary data.</text>
</comment>
<dbReference type="EMBL" id="JAEEGC010000097">
    <property type="protein sequence ID" value="MBV7274747.1"/>
    <property type="molecule type" value="Genomic_DNA"/>
</dbReference>
<dbReference type="Proteomes" id="UP000694308">
    <property type="component" value="Unassembled WGS sequence"/>
</dbReference>
<name>A0A949WWF2_9CLOT</name>
<gene>
    <name evidence="2" type="ORF">I6U48_17775</name>
</gene>
<sequence length="723" mass="78247">MSKNKKIFAVLSTTVIAGFIVAAVNSTVSAKATAIAITSSDGKVYEYQYDALKSSATSELLKGSNDPSAKLYNDFLQRKTSVKAFYDNVKKAYVGFDTISKEAADASAKGVSFNLGSFMESSTTPTTVITTIPVSTDSDGNVTVNGQTVIAAIDMSTVKCSNPIDTLSTLVYFKLNVLDPQNYTVTVKGKTAALDLSNNIFSVYVDGKLSVNDMKSSDFVVSKNYVSVKPTVKNVTIIDSETIRVIFSKDVDFSYASNKSNYQLLDSEGIDITSHIKGIYSTTGESDTSNTDTYNIKLNKCNPNNLSEDWRLTDSKYTLIIKNIIDTENIPNAMDDYTSSLNDTQAPTGTGIYAKPRTISGTDKDNVIVCFSKAMDATTITIKDNYKFINGQGDVKSLPEGTTISAGGDDKSAIIEFPSDYHVKTTGKTANSSAYDVTAIVVSNVKDEAGNALDGAAYNNNSKIDEPKADTKVRDNSVKIYYDGDDLKVDVTFTRALDDVIVSDFTFGGVHPNSVAKNASKATLLFKKDDAATTAEITAHPITYANEKINNNPTKIDVIKAQGQNARFAITSTNTTDELGAKVSINSDGTSSTLSDIQALVYAYQAYPKTTPDYWTATKDSNGGKVYLTFDTPLDINSGFKSDDFIFTGQNGVDIKADSVSINGNTLIFSFNATNKDYAVFTGHIGVRPNRIVSIRTQKDMQGNYSNYIPSQDDLMRRSLIIN</sequence>
<feature type="signal peptide" evidence="1">
    <location>
        <begin position="1"/>
        <end position="22"/>
    </location>
</feature>